<keyword evidence="3 6" id="KW-0812">Transmembrane</keyword>
<dbReference type="PANTHER" id="PTHR37937:SF1">
    <property type="entry name" value="CONJUGATIVE TRANSFER: DNA TRANSPORT"/>
    <property type="match status" value="1"/>
</dbReference>
<sequence length="818" mass="88766">MTKPIRNALFSVPKDLDSDEPFRLVGSAFVTGAIVGSMVAAGAFVLEWLAAGRTGSLGGVTSSFGLGMHARYSMEVLANAVMRKRPFADDVGAYKAWLATLPFMVVKGKAVLAGLFGMGIAALVGRSMWSPVSNVKHVKGTQLHSGPDALKRADAAIKKLNKGNAPFLPLHPSLTWLSEQVWSRSSVVFGSAGAGKSAILANIVYHSQEANHHMVVLDVKGTQAWVLTEINRRLGRSSKNVAVISPFCDSDAVPDIGRDLIRDEDATVFAAAMVPESKDPMWSAGARAVLRVVVLSLIHEYRAAKKKAKEEGLPKPAPWHWGHLAARVSAAMKDIHAWAEATDPMVAQIIKDYEQSATVRSFEITMRTFASESIVPLGKAWGDDPPGAKRRRVSLRAFVAGMDDPTATTPRQLVLRSNEEYEALSQGWLRYTLDFISKSALALPDNPSDGNGRNLILSLDEFLSLGKWESVLKTLEKGRSKGVKCIAIAFQTQSALLSLYGEHDAARIVGNTGIKVIGLAADASIGSELAEPYGNRTVKVTKYSTGGKPSTEEVQEPVMRPELLTSTDRMGPQKKQGRTPAGVNAVVRIGDDLYHLTWPFADPELVPRPPRKTYELARWMTGDAYTKLVDYDPMRTLSDPITQATEETVSAESSGSSGGIALTKDQPIEKPFKIDFAAEHAKRMAASSTRTVTVEETIEVDAQKDSPEYVQATRDAVELQRAQEQRGEWQEQGEPSQAASLVGEAMLESVFDSALSGASMLFKALDLADDMQAPSRHVENAIDSVGEMRTVTVEPPRVQETVVTKKRVPVLDGERTRV</sequence>
<organism evidence="8 9">
    <name type="scientific">Robbsia betulipollinis</name>
    <dbReference type="NCBI Taxonomy" id="2981849"/>
    <lineage>
        <taxon>Bacteria</taxon>
        <taxon>Pseudomonadati</taxon>
        <taxon>Pseudomonadota</taxon>
        <taxon>Betaproteobacteria</taxon>
        <taxon>Burkholderiales</taxon>
        <taxon>Burkholderiaceae</taxon>
        <taxon>Robbsia</taxon>
    </lineage>
</organism>
<evidence type="ECO:0000256" key="6">
    <source>
        <dbReference type="SAM" id="Phobius"/>
    </source>
</evidence>
<feature type="domain" description="Type IV secretion system coupling protein TraD DNA-binding" evidence="7">
    <location>
        <begin position="184"/>
        <end position="544"/>
    </location>
</feature>
<dbReference type="Proteomes" id="UP001082899">
    <property type="component" value="Unassembled WGS sequence"/>
</dbReference>
<keyword evidence="5 6" id="KW-0472">Membrane</keyword>
<dbReference type="InterPro" id="IPR051539">
    <property type="entry name" value="T4SS-coupling_protein"/>
</dbReference>
<protein>
    <submittedName>
        <fullName evidence="8">Type IV secretion system DNA-binding domain-containing protein</fullName>
    </submittedName>
</protein>
<dbReference type="Pfam" id="PF10412">
    <property type="entry name" value="TrwB_AAD_bind"/>
    <property type="match status" value="1"/>
</dbReference>
<keyword evidence="4 6" id="KW-1133">Transmembrane helix</keyword>
<accession>A0ABT3ZMY4</accession>
<dbReference type="PANTHER" id="PTHR37937">
    <property type="entry name" value="CONJUGATIVE TRANSFER: DNA TRANSPORT"/>
    <property type="match status" value="1"/>
</dbReference>
<dbReference type="GO" id="GO:0003677">
    <property type="term" value="F:DNA binding"/>
    <property type="evidence" value="ECO:0007669"/>
    <property type="project" value="UniProtKB-KW"/>
</dbReference>
<dbReference type="InterPro" id="IPR027417">
    <property type="entry name" value="P-loop_NTPase"/>
</dbReference>
<feature type="transmembrane region" description="Helical" evidence="6">
    <location>
        <begin position="110"/>
        <end position="129"/>
    </location>
</feature>
<keyword evidence="9" id="KW-1185">Reference proteome</keyword>
<evidence type="ECO:0000313" key="8">
    <source>
        <dbReference type="EMBL" id="MCY0387911.1"/>
    </source>
</evidence>
<evidence type="ECO:0000256" key="1">
    <source>
        <dbReference type="ARBA" id="ARBA00004651"/>
    </source>
</evidence>
<evidence type="ECO:0000256" key="5">
    <source>
        <dbReference type="ARBA" id="ARBA00023136"/>
    </source>
</evidence>
<gene>
    <name evidence="8" type="ORF">OVY01_11825</name>
</gene>
<keyword evidence="2" id="KW-1003">Cell membrane</keyword>
<feature type="transmembrane region" description="Helical" evidence="6">
    <location>
        <begin position="24"/>
        <end position="46"/>
    </location>
</feature>
<dbReference type="RefSeq" id="WP_267847769.1">
    <property type="nucleotide sequence ID" value="NZ_JAPMXC010000002.1"/>
</dbReference>
<reference evidence="8" key="1">
    <citation type="submission" date="2022-11" db="EMBL/GenBank/DDBJ databases">
        <title>Robbsia betulipollinis sp. nov., isolated from pollen of birch (Betula pendula).</title>
        <authorList>
            <person name="Shi H."/>
            <person name="Ambika Manirajan B."/>
            <person name="Ratering S."/>
            <person name="Geissler-Plaum R."/>
            <person name="Schnell S."/>
        </authorList>
    </citation>
    <scope>NUCLEOTIDE SEQUENCE</scope>
    <source>
        <strain evidence="8">Bb-Pol-6</strain>
    </source>
</reference>
<dbReference type="Gene3D" id="3.40.50.300">
    <property type="entry name" value="P-loop containing nucleotide triphosphate hydrolases"/>
    <property type="match status" value="2"/>
</dbReference>
<dbReference type="CDD" id="cd01127">
    <property type="entry name" value="TrwB_TraG_TraD_VirD4"/>
    <property type="match status" value="1"/>
</dbReference>
<evidence type="ECO:0000259" key="7">
    <source>
        <dbReference type="Pfam" id="PF10412"/>
    </source>
</evidence>
<dbReference type="InterPro" id="IPR019476">
    <property type="entry name" value="T4SS_TraD_DNA-bd"/>
</dbReference>
<comment type="caution">
    <text evidence="8">The sequence shown here is derived from an EMBL/GenBank/DDBJ whole genome shotgun (WGS) entry which is preliminary data.</text>
</comment>
<proteinExistence type="predicted"/>
<keyword evidence="8" id="KW-0238">DNA-binding</keyword>
<dbReference type="SUPFAM" id="SSF52540">
    <property type="entry name" value="P-loop containing nucleoside triphosphate hydrolases"/>
    <property type="match status" value="1"/>
</dbReference>
<evidence type="ECO:0000256" key="4">
    <source>
        <dbReference type="ARBA" id="ARBA00022989"/>
    </source>
</evidence>
<evidence type="ECO:0000256" key="2">
    <source>
        <dbReference type="ARBA" id="ARBA00022475"/>
    </source>
</evidence>
<dbReference type="EMBL" id="JAPMXC010000002">
    <property type="protein sequence ID" value="MCY0387911.1"/>
    <property type="molecule type" value="Genomic_DNA"/>
</dbReference>
<evidence type="ECO:0000256" key="3">
    <source>
        <dbReference type="ARBA" id="ARBA00022692"/>
    </source>
</evidence>
<name>A0ABT3ZMY4_9BURK</name>
<comment type="subcellular location">
    <subcellularLocation>
        <location evidence="1">Cell membrane</location>
        <topology evidence="1">Multi-pass membrane protein</topology>
    </subcellularLocation>
</comment>
<evidence type="ECO:0000313" key="9">
    <source>
        <dbReference type="Proteomes" id="UP001082899"/>
    </source>
</evidence>